<keyword evidence="3" id="KW-1185">Reference proteome</keyword>
<evidence type="ECO:0000313" key="3">
    <source>
        <dbReference type="Proteomes" id="UP000095059"/>
    </source>
</evidence>
<accession>A0ABX3AWF3</accession>
<dbReference type="Proteomes" id="UP000095059">
    <property type="component" value="Unassembled WGS sequence"/>
</dbReference>
<name>A0ABX3AWF3_ALILO</name>
<evidence type="ECO:0008006" key="4">
    <source>
        <dbReference type="Google" id="ProtNLM"/>
    </source>
</evidence>
<comment type="caution">
    <text evidence="2">The sequence shown here is derived from an EMBL/GenBank/DDBJ whole genome shotgun (WGS) entry which is preliminary data.</text>
</comment>
<dbReference type="InterPro" id="IPR036890">
    <property type="entry name" value="HATPase_C_sf"/>
</dbReference>
<gene>
    <name evidence="2" type="ORF">A1Q5_19035</name>
</gene>
<proteinExistence type="predicted"/>
<evidence type="ECO:0000256" key="1">
    <source>
        <dbReference type="SAM" id="MobiDB-lite"/>
    </source>
</evidence>
<feature type="compositionally biased region" description="Basic residues" evidence="1">
    <location>
        <begin position="1"/>
        <end position="15"/>
    </location>
</feature>
<organism evidence="2 3">
    <name type="scientific">Aliivibrio logei 5S-186</name>
    <dbReference type="NCBI Taxonomy" id="626086"/>
    <lineage>
        <taxon>Bacteria</taxon>
        <taxon>Pseudomonadati</taxon>
        <taxon>Pseudomonadota</taxon>
        <taxon>Gammaproteobacteria</taxon>
        <taxon>Vibrionales</taxon>
        <taxon>Vibrionaceae</taxon>
        <taxon>Aliivibrio</taxon>
    </lineage>
</organism>
<reference evidence="2 3" key="1">
    <citation type="journal article" date="2012" name="Science">
        <title>Ecological populations of bacteria act as socially cohesive units of antibiotic production and resistance.</title>
        <authorList>
            <person name="Cordero O.X."/>
            <person name="Wildschutte H."/>
            <person name="Kirkup B."/>
            <person name="Proehl S."/>
            <person name="Ngo L."/>
            <person name="Hussain F."/>
            <person name="Le Roux F."/>
            <person name="Mincer T."/>
            <person name="Polz M.F."/>
        </authorList>
    </citation>
    <scope>NUCLEOTIDE SEQUENCE [LARGE SCALE GENOMIC DNA]</scope>
    <source>
        <strain evidence="2 3">5S-186</strain>
    </source>
</reference>
<evidence type="ECO:0000313" key="2">
    <source>
        <dbReference type="EMBL" id="OEF17028.1"/>
    </source>
</evidence>
<dbReference type="SUPFAM" id="SSF55874">
    <property type="entry name" value="ATPase domain of HSP90 chaperone/DNA topoisomerase II/histidine kinase"/>
    <property type="match status" value="1"/>
</dbReference>
<sequence length="350" mass="40101">MVKVLNKKPRKKKYSPKQQKENRTLFVSAPLIIAPKYVDYLSTRFDSSNLKFLNELKQALSARDTIYLSFRGTKSLKATALLVIYSIIDTYGKNKTINIIWSDISKVVNASIKTSGSFKSVEHRQNILNEKKGLPVIQGNNAEVIQLQKKIIDTLIELYLDKEDPNFVDRRFEIGTAIQETLDNVGRHAYPNSEHSDKIWWFCCDIIEDKLFIVIYDSGIGIPNSILTSKIDYMKLIEQNYKNHEDLKNKFKNAPEPTVTAHLRETLSDEALIRAAMSSDLSTTTKDKHGKGSSRIKALIKNEKESFLLIFSKQGIYQYSLYNENDDEKGEEVLSRLQHTLDGTLIQWSL</sequence>
<dbReference type="RefSeq" id="WP_017022223.1">
    <property type="nucleotide sequence ID" value="NZ_AJYJ02000065.1"/>
</dbReference>
<protein>
    <recommendedName>
        <fullName evidence="4">ATP-binding protein</fullName>
    </recommendedName>
</protein>
<dbReference type="EMBL" id="AJYJ02000065">
    <property type="protein sequence ID" value="OEF17028.1"/>
    <property type="molecule type" value="Genomic_DNA"/>
</dbReference>
<feature type="region of interest" description="Disordered" evidence="1">
    <location>
        <begin position="1"/>
        <end position="20"/>
    </location>
</feature>